<comment type="pathway">
    <text evidence="2 10">Protein modification; protein glycosylation.</text>
</comment>
<feature type="domain" description="ArnT-like N-terminal" evidence="11">
    <location>
        <begin position="18"/>
        <end position="208"/>
    </location>
</feature>
<dbReference type="UniPathway" id="UPA00378"/>
<dbReference type="InterPro" id="IPR032421">
    <property type="entry name" value="PMT_4TMC"/>
</dbReference>
<organism evidence="13 14">
    <name type="scientific">Candidatus Giovannonibacteria bacterium RIFCSPLOWO2_12_FULL_44_15</name>
    <dbReference type="NCBI Taxonomy" id="1798364"/>
    <lineage>
        <taxon>Bacteria</taxon>
        <taxon>Candidatus Giovannoniibacteriota</taxon>
    </lineage>
</organism>
<comment type="subcellular location">
    <subcellularLocation>
        <location evidence="10">Cell membrane</location>
    </subcellularLocation>
    <subcellularLocation>
        <location evidence="1">Endomembrane system</location>
        <topology evidence="1">Multi-pass membrane protein</topology>
    </subcellularLocation>
</comment>
<keyword evidence="8 10" id="KW-0472">Membrane</keyword>
<keyword evidence="5 10" id="KW-0808">Transferase</keyword>
<keyword evidence="4 10" id="KW-0328">Glycosyltransferase</keyword>
<sequence length="400" mass="45589">MEKVIFSKKDYLWAAGLVLLAFLIRIPNISYPPEPAFDEVHYTNFAIRTLSGEVNIDVHPPFARYLFSEFLKATSFNDLSRKIFLKENYGDFPYIPLRFATVLAGSLLAGIVFLISRRFYDNLVLALIPSWMVIFDGALVSYSRYILPDTYILFFGFLGILLLFHGLEFKNNITKLFLLSAAGLSMGFTASIKWSGLGFLASGLLYLIIYKKIKYGAILIIFCLFGYVLPYTILLPEGAITSQPLLIKEMIRGHSKVIESPGSDGEKITASPILWLFADRQFILWGNGKDDIVKLSPNLFGWTAVIVSIITSFFFAIRTRSRQTFFILTSYFLNYLPFFLVSRSLYMYLYFPALIFGYLLIPETFKIVSDILSPGNIKKPAIIICCLTLLFFLIFIPFIY</sequence>
<feature type="transmembrane region" description="Helical" evidence="10">
    <location>
        <begin position="123"/>
        <end position="145"/>
    </location>
</feature>
<feature type="transmembrane region" description="Helical" evidence="10">
    <location>
        <begin position="151"/>
        <end position="169"/>
    </location>
</feature>
<dbReference type="PANTHER" id="PTHR10050">
    <property type="entry name" value="DOLICHYL-PHOSPHATE-MANNOSE--PROTEIN MANNOSYLTRANSFERASE"/>
    <property type="match status" value="1"/>
</dbReference>
<evidence type="ECO:0000313" key="13">
    <source>
        <dbReference type="EMBL" id="OGF93564.1"/>
    </source>
</evidence>
<dbReference type="InterPro" id="IPR027005">
    <property type="entry name" value="PMT-like"/>
</dbReference>
<feature type="transmembrane region" description="Helical" evidence="10">
    <location>
        <begin position="95"/>
        <end position="116"/>
    </location>
</feature>
<evidence type="ECO:0000256" key="10">
    <source>
        <dbReference type="RuleBase" id="RU367007"/>
    </source>
</evidence>
<evidence type="ECO:0000256" key="9">
    <source>
        <dbReference type="ARBA" id="ARBA00093617"/>
    </source>
</evidence>
<evidence type="ECO:0000256" key="8">
    <source>
        <dbReference type="ARBA" id="ARBA00023136"/>
    </source>
</evidence>
<evidence type="ECO:0000256" key="4">
    <source>
        <dbReference type="ARBA" id="ARBA00022676"/>
    </source>
</evidence>
<feature type="transmembrane region" description="Helical" evidence="10">
    <location>
        <begin position="299"/>
        <end position="317"/>
    </location>
</feature>
<accession>A0A1F5Y082</accession>
<dbReference type="Proteomes" id="UP000178894">
    <property type="component" value="Unassembled WGS sequence"/>
</dbReference>
<protein>
    <recommendedName>
        <fullName evidence="9 10">Polyprenol-phosphate-mannose--protein mannosyltransferase</fullName>
        <ecNumber evidence="10">2.4.1.-</ecNumber>
    </recommendedName>
</protein>
<feature type="transmembrane region" description="Helical" evidence="10">
    <location>
        <begin position="215"/>
        <end position="235"/>
    </location>
</feature>
<comment type="function">
    <text evidence="10">Protein O-mannosyltransferase that catalyzes the transfer of a single mannose residue from a polyprenol phospho-mannosyl lipidic donor to the hydroxyl group of selected serine and threonine residues in acceptor proteins.</text>
</comment>
<dbReference type="GO" id="GO:0012505">
    <property type="term" value="C:endomembrane system"/>
    <property type="evidence" value="ECO:0007669"/>
    <property type="project" value="UniProtKB-SubCell"/>
</dbReference>
<reference evidence="13 14" key="1">
    <citation type="journal article" date="2016" name="Nat. Commun.">
        <title>Thousands of microbial genomes shed light on interconnected biogeochemical processes in an aquifer system.</title>
        <authorList>
            <person name="Anantharaman K."/>
            <person name="Brown C.T."/>
            <person name="Hug L.A."/>
            <person name="Sharon I."/>
            <person name="Castelle C.J."/>
            <person name="Probst A.J."/>
            <person name="Thomas B.C."/>
            <person name="Singh A."/>
            <person name="Wilkins M.J."/>
            <person name="Karaoz U."/>
            <person name="Brodie E.L."/>
            <person name="Williams K.H."/>
            <person name="Hubbard S.S."/>
            <person name="Banfield J.F."/>
        </authorList>
    </citation>
    <scope>NUCLEOTIDE SEQUENCE [LARGE SCALE GENOMIC DNA]</scope>
</reference>
<evidence type="ECO:0000259" key="11">
    <source>
        <dbReference type="Pfam" id="PF02366"/>
    </source>
</evidence>
<dbReference type="Pfam" id="PF02366">
    <property type="entry name" value="PMT"/>
    <property type="match status" value="1"/>
</dbReference>
<dbReference type="GO" id="GO:0004169">
    <property type="term" value="F:dolichyl-phosphate-mannose-protein mannosyltransferase activity"/>
    <property type="evidence" value="ECO:0007669"/>
    <property type="project" value="UniProtKB-UniRule"/>
</dbReference>
<feature type="transmembrane region" description="Helical" evidence="10">
    <location>
        <begin position="381"/>
        <end position="399"/>
    </location>
</feature>
<comment type="caution">
    <text evidence="13">The sequence shown here is derived from an EMBL/GenBank/DDBJ whole genome shotgun (WGS) entry which is preliminary data.</text>
</comment>
<evidence type="ECO:0000256" key="6">
    <source>
        <dbReference type="ARBA" id="ARBA00022692"/>
    </source>
</evidence>
<keyword evidence="7 10" id="KW-1133">Transmembrane helix</keyword>
<dbReference type="InterPro" id="IPR003342">
    <property type="entry name" value="ArnT-like_N"/>
</dbReference>
<evidence type="ECO:0000256" key="7">
    <source>
        <dbReference type="ARBA" id="ARBA00022989"/>
    </source>
</evidence>
<feature type="transmembrane region" description="Helical" evidence="10">
    <location>
        <begin position="176"/>
        <end position="209"/>
    </location>
</feature>
<dbReference type="AlphaFoldDB" id="A0A1F5Y082"/>
<evidence type="ECO:0000259" key="12">
    <source>
        <dbReference type="Pfam" id="PF16192"/>
    </source>
</evidence>
<evidence type="ECO:0000256" key="2">
    <source>
        <dbReference type="ARBA" id="ARBA00004922"/>
    </source>
</evidence>
<keyword evidence="6 10" id="KW-0812">Transmembrane</keyword>
<evidence type="ECO:0000256" key="5">
    <source>
        <dbReference type="ARBA" id="ARBA00022679"/>
    </source>
</evidence>
<evidence type="ECO:0000256" key="1">
    <source>
        <dbReference type="ARBA" id="ARBA00004127"/>
    </source>
</evidence>
<feature type="transmembrane region" description="Helical" evidence="10">
    <location>
        <begin position="12"/>
        <end position="31"/>
    </location>
</feature>
<dbReference type="EMBL" id="MFIQ01000013">
    <property type="protein sequence ID" value="OGF93564.1"/>
    <property type="molecule type" value="Genomic_DNA"/>
</dbReference>
<gene>
    <name evidence="13" type="ORF">A3G54_01320</name>
</gene>
<feature type="domain" description="Protein O-mannosyl-transferase C-terminal four TM" evidence="12">
    <location>
        <begin position="248"/>
        <end position="400"/>
    </location>
</feature>
<dbReference type="Pfam" id="PF16192">
    <property type="entry name" value="PMT_4TMC"/>
    <property type="match status" value="1"/>
</dbReference>
<proteinExistence type="inferred from homology"/>
<dbReference type="GO" id="GO:0005886">
    <property type="term" value="C:plasma membrane"/>
    <property type="evidence" value="ECO:0007669"/>
    <property type="project" value="UniProtKB-SubCell"/>
</dbReference>
<name>A0A1F5Y082_9BACT</name>
<evidence type="ECO:0000313" key="14">
    <source>
        <dbReference type="Proteomes" id="UP000178894"/>
    </source>
</evidence>
<feature type="transmembrane region" description="Helical" evidence="10">
    <location>
        <begin position="345"/>
        <end position="361"/>
    </location>
</feature>
<keyword evidence="10" id="KW-1003">Cell membrane</keyword>
<comment type="similarity">
    <text evidence="3 10">Belongs to the glycosyltransferase 39 family.</text>
</comment>
<evidence type="ECO:0000256" key="3">
    <source>
        <dbReference type="ARBA" id="ARBA00007222"/>
    </source>
</evidence>
<dbReference type="STRING" id="1798364.A3G54_01320"/>
<dbReference type="EC" id="2.4.1.-" evidence="10"/>